<evidence type="ECO:0000259" key="7">
    <source>
        <dbReference type="Pfam" id="PF01957"/>
    </source>
</evidence>
<comment type="caution">
    <text evidence="10">The sequence shown here is derived from an EMBL/GenBank/DDBJ whole genome shotgun (WGS) entry which is preliminary data.</text>
</comment>
<dbReference type="InterPro" id="IPR029045">
    <property type="entry name" value="ClpP/crotonase-like_dom_sf"/>
</dbReference>
<feature type="transmembrane region" description="Helical" evidence="5">
    <location>
        <begin position="216"/>
        <end position="239"/>
    </location>
</feature>
<evidence type="ECO:0000256" key="2">
    <source>
        <dbReference type="ARBA" id="ARBA00022692"/>
    </source>
</evidence>
<dbReference type="InterPro" id="IPR012340">
    <property type="entry name" value="NA-bd_OB-fold"/>
</dbReference>
<dbReference type="AlphaFoldDB" id="A0A318E557"/>
<dbReference type="Pfam" id="PF01957">
    <property type="entry name" value="NfeD"/>
    <property type="match status" value="1"/>
</dbReference>
<feature type="transmembrane region" description="Helical" evidence="5">
    <location>
        <begin position="269"/>
        <end position="287"/>
    </location>
</feature>
<dbReference type="PANTHER" id="PTHR33507">
    <property type="entry name" value="INNER MEMBRANE PROTEIN YBBJ"/>
    <property type="match status" value="1"/>
</dbReference>
<feature type="transmembrane region" description="Helical" evidence="5">
    <location>
        <begin position="319"/>
        <end position="339"/>
    </location>
</feature>
<dbReference type="GO" id="GO:0006508">
    <property type="term" value="P:proteolysis"/>
    <property type="evidence" value="ECO:0007669"/>
    <property type="project" value="UniProtKB-KW"/>
</dbReference>
<accession>A0A318E557</accession>
<evidence type="ECO:0000259" key="9">
    <source>
        <dbReference type="Pfam" id="PF25145"/>
    </source>
</evidence>
<comment type="subcellular location">
    <subcellularLocation>
        <location evidence="1">Membrane</location>
        <topology evidence="1">Multi-pass membrane protein</topology>
    </subcellularLocation>
</comment>
<dbReference type="EMBL" id="QICM01000011">
    <property type="protein sequence ID" value="PXV66412.1"/>
    <property type="molecule type" value="Genomic_DNA"/>
</dbReference>
<dbReference type="InterPro" id="IPR056738">
    <property type="entry name" value="NfeD1b_N"/>
</dbReference>
<dbReference type="Proteomes" id="UP000247389">
    <property type="component" value="Unassembled WGS sequence"/>
</dbReference>
<dbReference type="SUPFAM" id="SSF52096">
    <property type="entry name" value="ClpP/crotonase"/>
    <property type="match status" value="1"/>
</dbReference>
<feature type="domain" description="NfeD integral membrane" evidence="8">
    <location>
        <begin position="226"/>
        <end position="338"/>
    </location>
</feature>
<evidence type="ECO:0000256" key="3">
    <source>
        <dbReference type="ARBA" id="ARBA00022989"/>
    </source>
</evidence>
<protein>
    <submittedName>
        <fullName evidence="10">Membrane-bound serine protease (ClpP class)</fullName>
    </submittedName>
</protein>
<dbReference type="RefSeq" id="WP_110300903.1">
    <property type="nucleotide sequence ID" value="NZ_QICM01000011.1"/>
</dbReference>
<dbReference type="InterPro" id="IPR052165">
    <property type="entry name" value="Membrane_assoc_protease"/>
</dbReference>
<dbReference type="PANTHER" id="PTHR33507:SF3">
    <property type="entry name" value="INNER MEMBRANE PROTEIN YBBJ"/>
    <property type="match status" value="1"/>
</dbReference>
<evidence type="ECO:0000256" key="6">
    <source>
        <dbReference type="SAM" id="SignalP"/>
    </source>
</evidence>
<dbReference type="InterPro" id="IPR056739">
    <property type="entry name" value="NfeD_membrane"/>
</dbReference>
<feature type="transmembrane region" description="Helical" evidence="5">
    <location>
        <begin position="246"/>
        <end position="263"/>
    </location>
</feature>
<feature type="transmembrane region" description="Helical" evidence="5">
    <location>
        <begin position="294"/>
        <end position="313"/>
    </location>
</feature>
<feature type="signal peptide" evidence="6">
    <location>
        <begin position="1"/>
        <end position="21"/>
    </location>
</feature>
<keyword evidence="6" id="KW-0732">Signal</keyword>
<dbReference type="CDD" id="cd07021">
    <property type="entry name" value="Clp_protease_NfeD_like"/>
    <property type="match status" value="1"/>
</dbReference>
<dbReference type="Gene3D" id="2.40.50.140">
    <property type="entry name" value="Nucleic acid-binding proteins"/>
    <property type="match status" value="1"/>
</dbReference>
<keyword evidence="2 5" id="KW-0812">Transmembrane</keyword>
<keyword evidence="10" id="KW-0645">Protease</keyword>
<evidence type="ECO:0000256" key="4">
    <source>
        <dbReference type="ARBA" id="ARBA00023136"/>
    </source>
</evidence>
<dbReference type="PRINTS" id="PR00127">
    <property type="entry name" value="CLPPROTEASEP"/>
</dbReference>
<dbReference type="Pfam" id="PF24961">
    <property type="entry name" value="NfeD_membrane"/>
    <property type="match status" value="1"/>
</dbReference>
<feature type="chain" id="PRO_5039378113" evidence="6">
    <location>
        <begin position="22"/>
        <end position="427"/>
    </location>
</feature>
<sequence>MKKIILIFLMFLLIFSFYSSAAAAAEVIHLYLNSEINNAEFSFINKNITEAENNNSDLVILEINSLGGFVNSALKIRDRILESEVKVISFVNGRAWSAAALIALAGEKLYISPSSSIGAAETRPNEEKYISALRKEFAATAERRNKNPKIAEAMVDASMKIEGVIEKDKLLTLTAAEALELGIADYNVSSLADLATAENISLNEITTVEKSNLEKIMGIISNPYASSLLLIIAFSALIFEALTPGFALGGTVGIITLLIFFAGHIFTGSIGAGIVILFIIGIILILAEIFIIPGFGIAGISGIAVVLASLFFIFPNSSIAVNVLLAVVLFTLVIGILMVKKFGTSRFWQKISLDNSSENYFSSTSKKDYLNQEAVTLSKLRPAGTIKVGEERIDAVSEGSFIEKGKKVKVVSVSGSRVVVRKISEEE</sequence>
<keyword evidence="3 5" id="KW-1133">Transmembrane helix</keyword>
<evidence type="ECO:0000256" key="1">
    <source>
        <dbReference type="ARBA" id="ARBA00004141"/>
    </source>
</evidence>
<proteinExistence type="predicted"/>
<dbReference type="GO" id="GO:0004252">
    <property type="term" value="F:serine-type endopeptidase activity"/>
    <property type="evidence" value="ECO:0007669"/>
    <property type="project" value="InterPro"/>
</dbReference>
<evidence type="ECO:0000256" key="5">
    <source>
        <dbReference type="SAM" id="Phobius"/>
    </source>
</evidence>
<dbReference type="Gene3D" id="3.90.226.10">
    <property type="entry name" value="2-enoyl-CoA Hydratase, Chain A, domain 1"/>
    <property type="match status" value="1"/>
</dbReference>
<feature type="domain" description="NfeD-like C-terminal" evidence="7">
    <location>
        <begin position="368"/>
        <end position="422"/>
    </location>
</feature>
<keyword evidence="10" id="KW-0378">Hydrolase</keyword>
<evidence type="ECO:0000313" key="11">
    <source>
        <dbReference type="Proteomes" id="UP000247389"/>
    </source>
</evidence>
<feature type="domain" description="NfeD1b N-terminal" evidence="9">
    <location>
        <begin position="29"/>
        <end position="207"/>
    </location>
</feature>
<evidence type="ECO:0000313" key="10">
    <source>
        <dbReference type="EMBL" id="PXV66412.1"/>
    </source>
</evidence>
<gene>
    <name evidence="10" type="ORF">C8C78_11151</name>
</gene>
<dbReference type="InterPro" id="IPR001907">
    <property type="entry name" value="ClpP"/>
</dbReference>
<dbReference type="Pfam" id="PF25145">
    <property type="entry name" value="NfeD1b_N"/>
    <property type="match status" value="1"/>
</dbReference>
<reference evidence="10 11" key="1">
    <citation type="submission" date="2018-04" db="EMBL/GenBank/DDBJ databases">
        <title>Subsurface microbial communities from deep shales in Ohio and West Virginia, USA.</title>
        <authorList>
            <person name="Wrighton K."/>
        </authorList>
    </citation>
    <scope>NUCLEOTIDE SEQUENCE [LARGE SCALE GENOMIC DNA]</scope>
    <source>
        <strain evidence="10 11">MSL28</strain>
    </source>
</reference>
<dbReference type="GO" id="GO:0005886">
    <property type="term" value="C:plasma membrane"/>
    <property type="evidence" value="ECO:0007669"/>
    <property type="project" value="TreeGrafter"/>
</dbReference>
<name>A0A318E557_9FIRM</name>
<keyword evidence="4 5" id="KW-0472">Membrane</keyword>
<organism evidence="10 11">
    <name type="scientific">Halanaerobium congolense</name>
    <dbReference type="NCBI Taxonomy" id="54121"/>
    <lineage>
        <taxon>Bacteria</taxon>
        <taxon>Bacillati</taxon>
        <taxon>Bacillota</taxon>
        <taxon>Clostridia</taxon>
        <taxon>Halanaerobiales</taxon>
        <taxon>Halanaerobiaceae</taxon>
        <taxon>Halanaerobium</taxon>
    </lineage>
</organism>
<dbReference type="GO" id="GO:0004176">
    <property type="term" value="F:ATP-dependent peptidase activity"/>
    <property type="evidence" value="ECO:0007669"/>
    <property type="project" value="InterPro"/>
</dbReference>
<dbReference type="InterPro" id="IPR002810">
    <property type="entry name" value="NfeD-like_C"/>
</dbReference>
<evidence type="ECO:0000259" key="8">
    <source>
        <dbReference type="Pfam" id="PF24961"/>
    </source>
</evidence>